<dbReference type="RefSeq" id="XP_040642867.1">
    <property type="nucleotide sequence ID" value="XM_040780828.1"/>
</dbReference>
<organism evidence="1 2">
    <name type="scientific">Aspergillus ruber (strain CBS 135680)</name>
    <dbReference type="NCBI Taxonomy" id="1388766"/>
    <lineage>
        <taxon>Eukaryota</taxon>
        <taxon>Fungi</taxon>
        <taxon>Dikarya</taxon>
        <taxon>Ascomycota</taxon>
        <taxon>Pezizomycotina</taxon>
        <taxon>Eurotiomycetes</taxon>
        <taxon>Eurotiomycetidae</taxon>
        <taxon>Eurotiales</taxon>
        <taxon>Aspergillaceae</taxon>
        <taxon>Aspergillus</taxon>
        <taxon>Aspergillus subgen. Aspergillus</taxon>
    </lineage>
</organism>
<reference evidence="2" key="1">
    <citation type="journal article" date="2014" name="Nat. Commun.">
        <title>Genomic adaptations of the halophilic Dead Sea filamentous fungus Eurotium rubrum.</title>
        <authorList>
            <person name="Kis-Papo T."/>
            <person name="Weig A.R."/>
            <person name="Riley R."/>
            <person name="Persoh D."/>
            <person name="Salamov A."/>
            <person name="Sun H."/>
            <person name="Lipzen A."/>
            <person name="Wasser S.P."/>
            <person name="Rambold G."/>
            <person name="Grigoriev I.V."/>
            <person name="Nevo E."/>
        </authorList>
    </citation>
    <scope>NUCLEOTIDE SEQUENCE [LARGE SCALE GENOMIC DNA]</scope>
    <source>
        <strain evidence="2">CBS 135680</strain>
    </source>
</reference>
<gene>
    <name evidence="1" type="ORF">EURHEDRAFT_408440</name>
</gene>
<dbReference type="Proteomes" id="UP000019804">
    <property type="component" value="Unassembled WGS sequence"/>
</dbReference>
<proteinExistence type="predicted"/>
<accession>A0A017SRG9</accession>
<protein>
    <submittedName>
        <fullName evidence="1">Uncharacterized protein</fullName>
    </submittedName>
</protein>
<dbReference type="HOGENOM" id="CLU_2654069_0_0_1"/>
<keyword evidence="2" id="KW-1185">Reference proteome</keyword>
<name>A0A017SRG9_ASPRC</name>
<dbReference type="AlphaFoldDB" id="A0A017SRG9"/>
<sequence length="76" mass="8704">MARPRRYDDPIRLLSQARSSHRTVWLYSDFAIKLALLKQATECGLKVLMQCVCVCLLTTTSMLCAVRPGSVWLRFD</sequence>
<dbReference type="GeneID" id="63695952"/>
<dbReference type="EMBL" id="KK088412">
    <property type="protein sequence ID" value="EYE99179.1"/>
    <property type="molecule type" value="Genomic_DNA"/>
</dbReference>
<evidence type="ECO:0000313" key="1">
    <source>
        <dbReference type="EMBL" id="EYE99179.1"/>
    </source>
</evidence>
<evidence type="ECO:0000313" key="2">
    <source>
        <dbReference type="Proteomes" id="UP000019804"/>
    </source>
</evidence>